<evidence type="ECO:0008006" key="11">
    <source>
        <dbReference type="Google" id="ProtNLM"/>
    </source>
</evidence>
<dbReference type="Pfam" id="PF16206">
    <property type="entry name" value="Mon2_C"/>
    <property type="match status" value="1"/>
</dbReference>
<evidence type="ECO:0000313" key="9">
    <source>
        <dbReference type="EMBL" id="RYN22309.1"/>
    </source>
</evidence>
<proteinExistence type="inferred from homology"/>
<feature type="domain" description="Mon2/Sec7/BIG1-like HUS" evidence="6">
    <location>
        <begin position="200"/>
        <end position="354"/>
    </location>
</feature>
<evidence type="ECO:0000256" key="5">
    <source>
        <dbReference type="SAM" id="MobiDB-lite"/>
    </source>
</evidence>
<feature type="region of interest" description="Disordered" evidence="5">
    <location>
        <begin position="482"/>
        <end position="504"/>
    </location>
</feature>
<evidence type="ECO:0000256" key="1">
    <source>
        <dbReference type="ARBA" id="ARBA00008144"/>
    </source>
</evidence>
<evidence type="ECO:0000313" key="10">
    <source>
        <dbReference type="Proteomes" id="UP000292402"/>
    </source>
</evidence>
<dbReference type="GO" id="GO:0005794">
    <property type="term" value="C:Golgi apparatus"/>
    <property type="evidence" value="ECO:0007669"/>
    <property type="project" value="UniProtKB-ARBA"/>
</dbReference>
<protein>
    <recommendedName>
        <fullName evidence="11">Protein MON2 homolog</fullName>
    </recommendedName>
</protein>
<dbReference type="Pfam" id="PF16213">
    <property type="entry name" value="DCB"/>
    <property type="match status" value="1"/>
</dbReference>
<dbReference type="GO" id="GO:0015031">
    <property type="term" value="P:protein transport"/>
    <property type="evidence" value="ECO:0007669"/>
    <property type="project" value="UniProtKB-KW"/>
</dbReference>
<evidence type="ECO:0000259" key="7">
    <source>
        <dbReference type="Pfam" id="PF16206"/>
    </source>
</evidence>
<keyword evidence="3" id="KW-0653">Protein transport</keyword>
<comment type="similarity">
    <text evidence="1">Belongs to the MON2 family.</text>
</comment>
<feature type="domain" description="Mon2/Sec7/BIG1-like dimerisation and cyclophilin-binding" evidence="8">
    <location>
        <begin position="4"/>
        <end position="175"/>
    </location>
</feature>
<dbReference type="PANTHER" id="PTHR10663">
    <property type="entry name" value="GUANYL-NUCLEOTIDE EXCHANGE FACTOR"/>
    <property type="match status" value="1"/>
</dbReference>
<organism evidence="9 10">
    <name type="scientific">Alternaria tenuissima</name>
    <dbReference type="NCBI Taxonomy" id="119927"/>
    <lineage>
        <taxon>Eukaryota</taxon>
        <taxon>Fungi</taxon>
        <taxon>Dikarya</taxon>
        <taxon>Ascomycota</taxon>
        <taxon>Pezizomycotina</taxon>
        <taxon>Dothideomycetes</taxon>
        <taxon>Pleosporomycetidae</taxon>
        <taxon>Pleosporales</taxon>
        <taxon>Pleosporineae</taxon>
        <taxon>Pleosporaceae</taxon>
        <taxon>Alternaria</taxon>
        <taxon>Alternaria sect. Alternaria</taxon>
        <taxon>Alternaria alternata complex</taxon>
    </lineage>
</organism>
<gene>
    <name evidence="9" type="ORF">AA0114_g12905</name>
</gene>
<evidence type="ECO:0000256" key="2">
    <source>
        <dbReference type="ARBA" id="ARBA00022448"/>
    </source>
</evidence>
<keyword evidence="4" id="KW-0175">Coiled coil</keyword>
<evidence type="ECO:0000259" key="8">
    <source>
        <dbReference type="Pfam" id="PF16213"/>
    </source>
</evidence>
<dbReference type="Proteomes" id="UP000292402">
    <property type="component" value="Unassembled WGS sequence"/>
</dbReference>
<sequence>MTAQILAAELGNLIQDAKRKNTELRNAAEAALKDLKSLSNTSEAQLSADLSRRPHFISPFLIACGTQNAKFASTGISCLQRLCVSRSLPRERLTEVLEAFRGSVASSHDVQLKILQALPSLVQNYPAEIRSESLSAVLQICSSLQNAKNFAVSNTAAATLQQLVIVVFDRVASEDEKSLEIPTVTEVKGDDGQVSVRPAANDAYKMFTDLIALVVGEKPIFMRFASLPPASTLELIEAILSNHNKIMTTHLEQIYIMRSQLMPLIIRSLSDRLSFAVTVRIIRILHLIIRYHLDTLPSECEIALGLLNHMLDPEASQAWKRALCLEVFRSIYADSRLLLAIYALFDAENGKKNIFGDNLAAFVRLATEKPAIIGLGQHSTAAAGFEDSSAAVSDQAVAEAGALAGVIGGSVSDSSNNVRPSGISMQWSSLKTPCIEHLDKTEPPALPETYIYSLVLTCITNISESLAKFVLPLTVHHENRNRKKIKAEETNENDTDASPDRNVRRLSRTHSFRKKTIPVNPLDLTDHAAYPYVQISTKLVTECWPAVLATCSTFLNATLDADYYRALVRAIQKFTQVAGLLRFSTPRDAFLTTMGKAAVPSNLLLANAASPVGEKPGIFSNARGMLSVDSFVSQASSMSTDKNRRPSHDVSAPTLGPRNLLCLRALLNLAIALGPTLQSAWSIVFETLQVADLVLSLSSQTSSRASVSGNRMDMETNTEKMEAETSAVQSAARRLFESTVDFPNDSFSEVLQALCSLLNGVSPSESGQRTPTTSGRPQVLHQRRLGSVSGIPLNTDANSRDSAFALNKIGELASLNESRLSQYDPAESGWDILIREVVRYSTDGRKATSTRLLAADILARTVREIAELSMSDEQREEIQARILAALQKQITDLHHYDGIIKDTITDTDIRVHQIALDALKNVIEQCGESLVAGWTSVIESLMSVFTHQAAPEQGATKDVDTSDLSKSTNTTVDVISRSLARSAFATANLVCSDFMTAVPDACLSTLLELLRRFCSQREDLNMSLTAITFFWNVSDYLQSRTDLSLLTKVVSQASDKEQVKRDVHTCPQEGNTAALWLQVLLNLSSITTDERMEVRHSSIQTIQRIFENCSDQLSSEVWLLCLRTILFGMVEANLDIQNDNRQQRPRKDDLKEWDETTKAVLQTVTVLNTLYMEKLDRSQLGDAWSELLELLKRYFDYRSHALGASVFRTMTGILSQAENANVLGTDPLLKTAAVWRSYFPTPDAWQDTHEEDNQDAFVAYAEAFKAIYRLADGLLIKDFPSMLTSLEACVVNSDEVAYSSDLDTMTMLQSQIMECLATVKTEGTDIPSYLIRLLGRFVALPYTSLAESPEKRGPTFVALSKASMTLLQDIAIRHVGVKEMYTSNALSFALTCLARPIEEKYVWQREGRAPTLWQKATTTSTAILESVLPHIESSKDIWTTLVDIAYCITRAQSLPSAQTSLGKDEQFDIQSFTHFRNLITLPLGSASLPDSLRRTYARNLFSTSLTHSPLPGELPETATSPLEELYKIRLGQTAELDYTWRPDMSYACLSELFRLVSLHDSSPECIKLAQAAAPYLILRCALPLKTYIADQPLRGRMPAPESQRRELIFVLEQLEKLKSEPQAIPDAPGVKSKHRKHLHRLYPLLLRATRVARQDGEVFEHLAKLTDLIGDEFGLDDD</sequence>
<name>A0A4Q4M014_9PLEO</name>
<dbReference type="InterPro" id="IPR016024">
    <property type="entry name" value="ARM-type_fold"/>
</dbReference>
<dbReference type="PANTHER" id="PTHR10663:SF333">
    <property type="entry name" value="PROTEIN MON2 HOMOLOG"/>
    <property type="match status" value="1"/>
</dbReference>
<dbReference type="InterPro" id="IPR032691">
    <property type="entry name" value="Mon2/Sec7/BIG1-like_HUS"/>
</dbReference>
<dbReference type="Pfam" id="PF12783">
    <property type="entry name" value="Sec7-like_HUS"/>
    <property type="match status" value="1"/>
</dbReference>
<dbReference type="EMBL" id="PDXA01000114">
    <property type="protein sequence ID" value="RYN22309.1"/>
    <property type="molecule type" value="Genomic_DNA"/>
</dbReference>
<evidence type="ECO:0000256" key="4">
    <source>
        <dbReference type="SAM" id="Coils"/>
    </source>
</evidence>
<reference evidence="10" key="1">
    <citation type="journal article" date="2019" name="bioRxiv">
        <title>Genomics, evolutionary history and diagnostics of the Alternaria alternata species group including apple and Asian pear pathotypes.</title>
        <authorList>
            <person name="Armitage A.D."/>
            <person name="Cockerton H.M."/>
            <person name="Sreenivasaprasad S."/>
            <person name="Woodhall J.W."/>
            <person name="Lane C.R."/>
            <person name="Harrison R.J."/>
            <person name="Clarkson J.P."/>
        </authorList>
    </citation>
    <scope>NUCLEOTIDE SEQUENCE [LARGE SCALE GENOMIC DNA]</scope>
    <source>
        <strain evidence="10">FERA 1082</strain>
    </source>
</reference>
<comment type="caution">
    <text evidence="9">The sequence shown here is derived from an EMBL/GenBank/DDBJ whole genome shotgun (WGS) entry which is preliminary data.</text>
</comment>
<dbReference type="InterPro" id="IPR032629">
    <property type="entry name" value="DCB_dom"/>
</dbReference>
<accession>A0A4Q4M014</accession>
<keyword evidence="2" id="KW-0813">Transport</keyword>
<dbReference type="SUPFAM" id="SSF48371">
    <property type="entry name" value="ARM repeat"/>
    <property type="match status" value="1"/>
</dbReference>
<feature type="coiled-coil region" evidence="4">
    <location>
        <begin position="7"/>
        <end position="41"/>
    </location>
</feature>
<evidence type="ECO:0000256" key="3">
    <source>
        <dbReference type="ARBA" id="ARBA00022927"/>
    </source>
</evidence>
<feature type="domain" description="Mon2 C-terminal" evidence="7">
    <location>
        <begin position="993"/>
        <end position="1131"/>
    </location>
</feature>
<dbReference type="InterPro" id="IPR032817">
    <property type="entry name" value="Mon2_C"/>
</dbReference>
<evidence type="ECO:0000259" key="6">
    <source>
        <dbReference type="Pfam" id="PF12783"/>
    </source>
</evidence>